<dbReference type="SUPFAM" id="SSF48452">
    <property type="entry name" value="TPR-like"/>
    <property type="match status" value="1"/>
</dbReference>
<sequence length="224" mass="26269">MFKLFFGYLLLSQLVGNPFLALIILLAILYFLDRRYVGIFPSLTKPFRRRRQISKLRTTIALNPNDVSAKFDLARLLTERKRYSESKELLTEIADRYETSAEYWVELGYANLKLGILPEGEAQMLKGLEINRRAQYGQPYLRLAETFRHADHDKALYYVSQFQEIQTSSSEAYYLAGSMFKALGRTEEAKRAFTESLAVYRSLPKYKKRQERGWALRSYFARLR</sequence>
<dbReference type="KEGG" id="pbd:PBOR_16035"/>
<accession>A0A089L9W0</accession>
<dbReference type="OrthoDB" id="2658060at2"/>
<proteinExistence type="predicted"/>
<reference evidence="3" key="1">
    <citation type="submission" date="2014-08" db="EMBL/GenBank/DDBJ databases">
        <title>Comparative genomics of the Paenibacillus odorifer group.</title>
        <authorList>
            <person name="den Bakker H.C."/>
            <person name="Tsai Y.-C.Y.-C."/>
            <person name="Martin N."/>
            <person name="Korlach J."/>
            <person name="Wiedmann M."/>
        </authorList>
    </citation>
    <scope>NUCLEOTIDE SEQUENCE [LARGE SCALE GENOMIC DNA]</scope>
    <source>
        <strain evidence="3">DSM 13188</strain>
    </source>
</reference>
<keyword evidence="4" id="KW-1185">Reference proteome</keyword>
<dbReference type="EMBL" id="CP009285">
    <property type="protein sequence ID" value="AIQ58276.1"/>
    <property type="molecule type" value="Genomic_DNA"/>
</dbReference>
<dbReference type="InterPro" id="IPR011990">
    <property type="entry name" value="TPR-like_helical_dom_sf"/>
</dbReference>
<evidence type="ECO:0000313" key="4">
    <source>
        <dbReference type="Proteomes" id="UP000029518"/>
    </source>
</evidence>
<feature type="transmembrane region" description="Helical" evidence="2">
    <location>
        <begin position="6"/>
        <end position="32"/>
    </location>
</feature>
<gene>
    <name evidence="3" type="ORF">PBOR_16035</name>
</gene>
<keyword evidence="1" id="KW-0802">TPR repeat</keyword>
<keyword evidence="2" id="KW-0812">Transmembrane</keyword>
<dbReference type="HOGENOM" id="CLU_1234513_0_0_9"/>
<evidence type="ECO:0000256" key="2">
    <source>
        <dbReference type="SAM" id="Phobius"/>
    </source>
</evidence>
<dbReference type="Proteomes" id="UP000029518">
    <property type="component" value="Chromosome"/>
</dbReference>
<dbReference type="AlphaFoldDB" id="A0A089L9W0"/>
<evidence type="ECO:0000313" key="3">
    <source>
        <dbReference type="EMBL" id="AIQ58276.1"/>
    </source>
</evidence>
<dbReference type="Pfam" id="PF13181">
    <property type="entry name" value="TPR_8"/>
    <property type="match status" value="1"/>
</dbReference>
<dbReference type="Gene3D" id="1.25.40.10">
    <property type="entry name" value="Tetratricopeptide repeat domain"/>
    <property type="match status" value="1"/>
</dbReference>
<keyword evidence="2" id="KW-1133">Transmembrane helix</keyword>
<feature type="repeat" description="TPR" evidence="1">
    <location>
        <begin position="170"/>
        <end position="203"/>
    </location>
</feature>
<evidence type="ECO:0000256" key="1">
    <source>
        <dbReference type="PROSITE-ProRule" id="PRU00339"/>
    </source>
</evidence>
<dbReference type="InterPro" id="IPR019734">
    <property type="entry name" value="TPR_rpt"/>
</dbReference>
<name>A0A089L9W0_PAEBO</name>
<dbReference type="RefSeq" id="WP_042213044.1">
    <property type="nucleotide sequence ID" value="NZ_CP009285.1"/>
</dbReference>
<protein>
    <submittedName>
        <fullName evidence="3">Uncharacterized protein</fullName>
    </submittedName>
</protein>
<organism evidence="3 4">
    <name type="scientific">Paenibacillus borealis</name>
    <dbReference type="NCBI Taxonomy" id="160799"/>
    <lineage>
        <taxon>Bacteria</taxon>
        <taxon>Bacillati</taxon>
        <taxon>Bacillota</taxon>
        <taxon>Bacilli</taxon>
        <taxon>Bacillales</taxon>
        <taxon>Paenibacillaceae</taxon>
        <taxon>Paenibacillus</taxon>
    </lineage>
</organism>
<dbReference type="PROSITE" id="PS50005">
    <property type="entry name" value="TPR"/>
    <property type="match status" value="1"/>
</dbReference>
<keyword evidence="2" id="KW-0472">Membrane</keyword>
<dbReference type="SMART" id="SM00028">
    <property type="entry name" value="TPR"/>
    <property type="match status" value="3"/>
</dbReference>